<dbReference type="Pfam" id="PF14432">
    <property type="entry name" value="DYW_deaminase"/>
    <property type="match status" value="1"/>
</dbReference>
<comment type="similarity">
    <text evidence="1">Belongs to the PPR family. PCMP-H subfamily.</text>
</comment>
<dbReference type="GO" id="GO:0008270">
    <property type="term" value="F:zinc ion binding"/>
    <property type="evidence" value="ECO:0007669"/>
    <property type="project" value="InterPro"/>
</dbReference>
<dbReference type="EMBL" id="BMAC01000407">
    <property type="protein sequence ID" value="GFP95831.1"/>
    <property type="molecule type" value="Genomic_DNA"/>
</dbReference>
<dbReference type="Proteomes" id="UP000653305">
    <property type="component" value="Unassembled WGS sequence"/>
</dbReference>
<accession>A0A830CN97</accession>
<evidence type="ECO:0000259" key="3">
    <source>
        <dbReference type="Pfam" id="PF14432"/>
    </source>
</evidence>
<dbReference type="Pfam" id="PF12854">
    <property type="entry name" value="PPR_1"/>
    <property type="match status" value="1"/>
</dbReference>
<keyword evidence="2" id="KW-0677">Repeat</keyword>
<dbReference type="GO" id="GO:0003723">
    <property type="term" value="F:RNA binding"/>
    <property type="evidence" value="ECO:0007669"/>
    <property type="project" value="InterPro"/>
</dbReference>
<sequence length="277" mass="31510">MYAKCGCLNMARRVFNKMWIRNVITWNVIIMGYGMHGMKEDYGLEPNADHYAFVVDLLGRAGRVDKAYEILNSMPGGLDKMGAWSSLLGACRIHQNVQLGEISTFNLVRLEPNVASHYILLLNIYSSAGLWDKANGIRKRMKEMGVRKDPRCSWIDCDDEVHKFLAGDTLHQQSERPYEFLDNLFGRMKEGYVPDTLCVLRNVDVREKESLLCGHSERLAIVFGLINSPPGTTILVAKNLRVCNNCHSATKFMSKIVGRVIVVRDARRFHHFKDGSR</sequence>
<dbReference type="GO" id="GO:0009451">
    <property type="term" value="P:RNA modification"/>
    <property type="evidence" value="ECO:0007669"/>
    <property type="project" value="InterPro"/>
</dbReference>
<evidence type="ECO:0000313" key="5">
    <source>
        <dbReference type="Proteomes" id="UP000653305"/>
    </source>
</evidence>
<protein>
    <submittedName>
        <fullName evidence="4">Pentatricopeptide repeat-containing protein at3g57430 chloroplastic</fullName>
    </submittedName>
</protein>
<dbReference type="PANTHER" id="PTHR47926">
    <property type="entry name" value="PENTATRICOPEPTIDE REPEAT-CONTAINING PROTEIN"/>
    <property type="match status" value="1"/>
</dbReference>
<comment type="caution">
    <text evidence="4">The sequence shown here is derived from an EMBL/GenBank/DDBJ whole genome shotgun (WGS) entry which is preliminary data.</text>
</comment>
<dbReference type="AlphaFoldDB" id="A0A830CN97"/>
<dbReference type="OrthoDB" id="749902at2759"/>
<dbReference type="InterPro" id="IPR032867">
    <property type="entry name" value="DYW_dom"/>
</dbReference>
<dbReference type="Pfam" id="PF01535">
    <property type="entry name" value="PPR"/>
    <property type="match status" value="2"/>
</dbReference>
<reference evidence="4" key="1">
    <citation type="submission" date="2020-07" db="EMBL/GenBank/DDBJ databases">
        <title>Ethylene signaling mediates host invasion by parasitic plants.</title>
        <authorList>
            <person name="Yoshida S."/>
        </authorList>
    </citation>
    <scope>NUCLEOTIDE SEQUENCE</scope>
    <source>
        <strain evidence="4">Okayama</strain>
    </source>
</reference>
<dbReference type="InterPro" id="IPR011990">
    <property type="entry name" value="TPR-like_helical_dom_sf"/>
</dbReference>
<organism evidence="4 5">
    <name type="scientific">Phtheirospermum japonicum</name>
    <dbReference type="NCBI Taxonomy" id="374723"/>
    <lineage>
        <taxon>Eukaryota</taxon>
        <taxon>Viridiplantae</taxon>
        <taxon>Streptophyta</taxon>
        <taxon>Embryophyta</taxon>
        <taxon>Tracheophyta</taxon>
        <taxon>Spermatophyta</taxon>
        <taxon>Magnoliopsida</taxon>
        <taxon>eudicotyledons</taxon>
        <taxon>Gunneridae</taxon>
        <taxon>Pentapetalae</taxon>
        <taxon>asterids</taxon>
        <taxon>lamiids</taxon>
        <taxon>Lamiales</taxon>
        <taxon>Orobanchaceae</taxon>
        <taxon>Orobanchaceae incertae sedis</taxon>
        <taxon>Phtheirospermum</taxon>
    </lineage>
</organism>
<dbReference type="Pfam" id="PF20431">
    <property type="entry name" value="E_motif"/>
    <property type="match status" value="1"/>
</dbReference>
<keyword evidence="5" id="KW-1185">Reference proteome</keyword>
<dbReference type="PANTHER" id="PTHR47926:SF514">
    <property type="entry name" value="TETRATRICOPEPTIDE-LIKE HELICAL DOMAIN SUPERFAMILY, DYW DOMAIN-CONTAINING PROTEIN"/>
    <property type="match status" value="1"/>
</dbReference>
<dbReference type="FunFam" id="1.25.40.10:FF:000158">
    <property type="entry name" value="pentatricopeptide repeat-containing protein At2g33680"/>
    <property type="match status" value="1"/>
</dbReference>
<proteinExistence type="inferred from homology"/>
<dbReference type="GO" id="GO:0099402">
    <property type="term" value="P:plant organ development"/>
    <property type="evidence" value="ECO:0007669"/>
    <property type="project" value="UniProtKB-ARBA"/>
</dbReference>
<feature type="domain" description="DYW" evidence="3">
    <location>
        <begin position="191"/>
        <end position="276"/>
    </location>
</feature>
<evidence type="ECO:0000256" key="1">
    <source>
        <dbReference type="ARBA" id="ARBA00006643"/>
    </source>
</evidence>
<evidence type="ECO:0000313" key="4">
    <source>
        <dbReference type="EMBL" id="GFP95831.1"/>
    </source>
</evidence>
<dbReference type="Gene3D" id="1.25.40.10">
    <property type="entry name" value="Tetratricopeptide repeat domain"/>
    <property type="match status" value="2"/>
</dbReference>
<name>A0A830CN97_9LAMI</name>
<dbReference type="InterPro" id="IPR046848">
    <property type="entry name" value="E_motif"/>
</dbReference>
<dbReference type="InterPro" id="IPR002885">
    <property type="entry name" value="PPR_rpt"/>
</dbReference>
<dbReference type="InterPro" id="IPR046960">
    <property type="entry name" value="PPR_At4g14850-like_plant"/>
</dbReference>
<evidence type="ECO:0000256" key="2">
    <source>
        <dbReference type="ARBA" id="ARBA00022737"/>
    </source>
</evidence>
<gene>
    <name evidence="4" type="ORF">PHJA_001727300</name>
</gene>